<dbReference type="InterPro" id="IPR026891">
    <property type="entry name" value="Fn3-like"/>
</dbReference>
<organism evidence="7 8">
    <name type="scientific">Ruminiclostridium papyrosolvens DSM 2782</name>
    <dbReference type="NCBI Taxonomy" id="588581"/>
    <lineage>
        <taxon>Bacteria</taxon>
        <taxon>Bacillati</taxon>
        <taxon>Bacillota</taxon>
        <taxon>Clostridia</taxon>
        <taxon>Eubacteriales</taxon>
        <taxon>Oscillospiraceae</taxon>
        <taxon>Ruminiclostridium</taxon>
    </lineage>
</organism>
<feature type="domain" description="Fibronectin type III-like" evidence="6">
    <location>
        <begin position="632"/>
        <end position="700"/>
    </location>
</feature>
<keyword evidence="2 4" id="KW-0378">Hydrolase</keyword>
<dbReference type="RefSeq" id="WP_004621239.1">
    <property type="nucleotide sequence ID" value="NZ_ACXX02000013.1"/>
</dbReference>
<dbReference type="Gene3D" id="3.20.20.300">
    <property type="entry name" value="Glycoside hydrolase, family 3, N-terminal domain"/>
    <property type="match status" value="1"/>
</dbReference>
<dbReference type="Pfam" id="PF01915">
    <property type="entry name" value="Glyco_hydro_3_C"/>
    <property type="match status" value="1"/>
</dbReference>
<evidence type="ECO:0000256" key="1">
    <source>
        <dbReference type="ARBA" id="ARBA00005336"/>
    </source>
</evidence>
<dbReference type="SUPFAM" id="SSF51445">
    <property type="entry name" value="(Trans)glycosidases"/>
    <property type="match status" value="1"/>
</dbReference>
<comment type="similarity">
    <text evidence="1 4">Belongs to the glycosyl hydrolase 3 family.</text>
</comment>
<gene>
    <name evidence="7" type="ORF">Cpap_0769</name>
</gene>
<dbReference type="PRINTS" id="PR00133">
    <property type="entry name" value="GLHYDRLASE3"/>
</dbReference>
<dbReference type="eggNOG" id="COG1472">
    <property type="taxonomic scope" value="Bacteria"/>
</dbReference>
<dbReference type="GO" id="GO:0004553">
    <property type="term" value="F:hydrolase activity, hydrolyzing O-glycosyl compounds"/>
    <property type="evidence" value="ECO:0007669"/>
    <property type="project" value="InterPro"/>
</dbReference>
<dbReference type="InterPro" id="IPR017853">
    <property type="entry name" value="GH"/>
</dbReference>
<feature type="coiled-coil region" evidence="5">
    <location>
        <begin position="409"/>
        <end position="443"/>
    </location>
</feature>
<dbReference type="Proteomes" id="UP000003860">
    <property type="component" value="Unassembled WGS sequence"/>
</dbReference>
<dbReference type="STRING" id="588581.Cpap_0769"/>
<evidence type="ECO:0000256" key="5">
    <source>
        <dbReference type="SAM" id="Coils"/>
    </source>
</evidence>
<evidence type="ECO:0000313" key="8">
    <source>
        <dbReference type="Proteomes" id="UP000003860"/>
    </source>
</evidence>
<dbReference type="SUPFAM" id="SSF52279">
    <property type="entry name" value="Beta-D-glucan exohydrolase, C-terminal domain"/>
    <property type="match status" value="1"/>
</dbReference>
<sequence>MQINPIDKKIEELLSMMTLEEKAGMCHGNGLFRTGGVERLGIHPIVFSDGPLGIRNEFADNRWETVGGNTDFVTYLPACTALAATFNRTLAERVGEVLGCEARGRGKDVILAPGVNIIRTPLCGRNYEYFSEDPMLTAELASALIKGVQRFDVAACVKHFAANNQETERLTVSAQVDERTLRELYYPAFEATVKAGVLTVMTAYNRLNGTFCSHSSELITEILREEWGFEGVVVSDWGAVHDTVVPAEAGLDIEMSVTSDFDDYFFAKPLINAVQNGKISESILDDKVRRILKLMFRLNMFSKDRKRGGFNLPQHQQTVLEAAKESFVLLKNDNSVLPLNADKIRTVAVIGNNADKKHSTGGDSAAVKALFEVTPLSGIVMRLAGGAKVSYYPGCLDETYSKHEFHIPSNADEKTRTEIEEKARAAQEEYKNVKIRLENEAIQAAQTADAVIFVGGTGHEQESEGRDRADMTLPYQQDKLLESILAVNPNTVVVILSGSQVDMSSWINNAPAVLQGFFSGMHTGTALAEVLFGDENPSGHLPFTIPAKEEDTGVKALGEYPGGEKVFYKDGLFVGYRYHDAYKVPPLFPFGHGLSYTDFSLGKGVVRQISGSCKEYEINADVTNTGDRKGAQSVQLYVEPPRKADSPIRTLKGFEKVCLNPGETKTITFKLDERTFSEFRTNTGWVFVPGEYTIHIGTSSRELPIAMTLTL</sequence>
<dbReference type="InterPro" id="IPR036881">
    <property type="entry name" value="Glyco_hydro_3_C_sf"/>
</dbReference>
<dbReference type="Gene3D" id="2.60.40.10">
    <property type="entry name" value="Immunoglobulins"/>
    <property type="match status" value="1"/>
</dbReference>
<dbReference type="InterPro" id="IPR013783">
    <property type="entry name" value="Ig-like_fold"/>
</dbReference>
<name>F1TGF1_9FIRM</name>
<reference evidence="7" key="1">
    <citation type="submission" date="2009-07" db="EMBL/GenBank/DDBJ databases">
        <authorList>
            <consortium name="US DOE Joint Genome Institute (JGI-PGF)"/>
            <person name="Lucas S."/>
            <person name="Copeland A."/>
            <person name="Lapidus A."/>
            <person name="Glavina del Rio T."/>
            <person name="Tice H."/>
            <person name="Bruce D."/>
            <person name="Goodwin L."/>
            <person name="Pitluck S."/>
            <person name="Larimer F."/>
            <person name="Land M.L."/>
            <person name="Mouttaki H."/>
            <person name="He Z."/>
            <person name="Zhou J."/>
            <person name="Hemme C.L."/>
        </authorList>
    </citation>
    <scope>NUCLEOTIDE SEQUENCE [LARGE SCALE GENOMIC DNA]</scope>
    <source>
        <strain evidence="7">DSM 2782</strain>
    </source>
</reference>
<dbReference type="SMART" id="SM01217">
    <property type="entry name" value="Fn3_like"/>
    <property type="match status" value="1"/>
</dbReference>
<evidence type="ECO:0000259" key="6">
    <source>
        <dbReference type="SMART" id="SM01217"/>
    </source>
</evidence>
<dbReference type="AlphaFoldDB" id="F1TGF1"/>
<dbReference type="InterPro" id="IPR050288">
    <property type="entry name" value="Cellulose_deg_GH3"/>
</dbReference>
<dbReference type="PANTHER" id="PTHR42715">
    <property type="entry name" value="BETA-GLUCOSIDASE"/>
    <property type="match status" value="1"/>
</dbReference>
<evidence type="ECO:0000256" key="2">
    <source>
        <dbReference type="ARBA" id="ARBA00022801"/>
    </source>
</evidence>
<dbReference type="GO" id="GO:0005975">
    <property type="term" value="P:carbohydrate metabolic process"/>
    <property type="evidence" value="ECO:0007669"/>
    <property type="project" value="InterPro"/>
</dbReference>
<reference evidence="7" key="2">
    <citation type="submission" date="2011-01" db="EMBL/GenBank/DDBJ databases">
        <title>The Non-contiguous Finished genome of Clostridium papyrosolvens.</title>
        <authorList>
            <person name="Lucas S."/>
            <person name="Copeland A."/>
            <person name="Lapidus A."/>
            <person name="Cheng J.-F."/>
            <person name="Goodwin L."/>
            <person name="Pitluck S."/>
            <person name="Misra M."/>
            <person name="Chertkov O."/>
            <person name="Detter J.C."/>
            <person name="Han C."/>
            <person name="Tapia R."/>
            <person name="Land M."/>
            <person name="Hauser L."/>
            <person name="Kyrpides N."/>
            <person name="Ivanova N."/>
            <person name="Pagani I."/>
            <person name="Mouttaki H."/>
            <person name="He Z."/>
            <person name="Zhou J."/>
            <person name="Hemme C.L."/>
            <person name="Woyke T."/>
        </authorList>
    </citation>
    <scope>NUCLEOTIDE SEQUENCE [LARGE SCALE GENOMIC DNA]</scope>
    <source>
        <strain evidence="7">DSM 2782</strain>
    </source>
</reference>
<dbReference type="Gene3D" id="3.40.50.1700">
    <property type="entry name" value="Glycoside hydrolase family 3 C-terminal domain"/>
    <property type="match status" value="1"/>
</dbReference>
<keyword evidence="4" id="KW-0326">Glycosidase</keyword>
<accession>F1TGF1</accession>
<dbReference type="PANTHER" id="PTHR42715:SF10">
    <property type="entry name" value="BETA-GLUCOSIDASE"/>
    <property type="match status" value="1"/>
</dbReference>
<proteinExistence type="inferred from homology"/>
<dbReference type="InterPro" id="IPR002772">
    <property type="entry name" value="Glyco_hydro_3_C"/>
</dbReference>
<evidence type="ECO:0000256" key="3">
    <source>
        <dbReference type="ARBA" id="ARBA00023277"/>
    </source>
</evidence>
<dbReference type="EMBL" id="ACXX02000013">
    <property type="protein sequence ID" value="EGD46516.1"/>
    <property type="molecule type" value="Genomic_DNA"/>
</dbReference>
<evidence type="ECO:0000256" key="4">
    <source>
        <dbReference type="RuleBase" id="RU361161"/>
    </source>
</evidence>
<evidence type="ECO:0000313" key="7">
    <source>
        <dbReference type="EMBL" id="EGD46516.1"/>
    </source>
</evidence>
<dbReference type="InterPro" id="IPR019800">
    <property type="entry name" value="Glyco_hydro_3_AS"/>
</dbReference>
<keyword evidence="5" id="KW-0175">Coiled coil</keyword>
<dbReference type="InterPro" id="IPR001764">
    <property type="entry name" value="Glyco_hydro_3_N"/>
</dbReference>
<keyword evidence="3" id="KW-0119">Carbohydrate metabolism</keyword>
<dbReference type="Pfam" id="PF14310">
    <property type="entry name" value="Fn3-like"/>
    <property type="match status" value="1"/>
</dbReference>
<dbReference type="OrthoDB" id="9805821at2"/>
<dbReference type="Pfam" id="PF00933">
    <property type="entry name" value="Glyco_hydro_3"/>
    <property type="match status" value="1"/>
</dbReference>
<comment type="caution">
    <text evidence="7">The sequence shown here is derived from an EMBL/GenBank/DDBJ whole genome shotgun (WGS) entry which is preliminary data.</text>
</comment>
<keyword evidence="8" id="KW-1185">Reference proteome</keyword>
<dbReference type="PROSITE" id="PS00775">
    <property type="entry name" value="GLYCOSYL_HYDROL_F3"/>
    <property type="match status" value="1"/>
</dbReference>
<protein>
    <submittedName>
        <fullName evidence="7">Glycoside hydrolase family 3 domain protein</fullName>
    </submittedName>
</protein>
<dbReference type="InterPro" id="IPR036962">
    <property type="entry name" value="Glyco_hydro_3_N_sf"/>
</dbReference>